<evidence type="ECO:0000256" key="2">
    <source>
        <dbReference type="ARBA" id="ARBA00022964"/>
    </source>
</evidence>
<dbReference type="Gene3D" id="1.20.245.10">
    <property type="entry name" value="Lipoxygenase-1, Domain 5"/>
    <property type="match status" value="2"/>
</dbReference>
<evidence type="ECO:0000313" key="6">
    <source>
        <dbReference type="EMBL" id="KAG5586321.1"/>
    </source>
</evidence>
<keyword evidence="4" id="KW-0275">Fatty acid biosynthesis</keyword>
<keyword evidence="4" id="KW-0443">Lipid metabolism</keyword>
<dbReference type="AlphaFoldDB" id="A0A9J5XD50"/>
<comment type="caution">
    <text evidence="6">The sequence shown here is derived from an EMBL/GenBank/DDBJ whole genome shotgun (WGS) entry which is preliminary data.</text>
</comment>
<evidence type="ECO:0000256" key="4">
    <source>
        <dbReference type="RuleBase" id="RU003975"/>
    </source>
</evidence>
<keyword evidence="1" id="KW-0479">Metal-binding</keyword>
<evidence type="ECO:0000259" key="5">
    <source>
        <dbReference type="PROSITE" id="PS51393"/>
    </source>
</evidence>
<dbReference type="GO" id="GO:0031408">
    <property type="term" value="P:oxylipin biosynthetic process"/>
    <property type="evidence" value="ECO:0007669"/>
    <property type="project" value="UniProtKB-UniRule"/>
</dbReference>
<keyword evidence="7" id="KW-1185">Reference proteome</keyword>
<comment type="pathway">
    <text evidence="4">Lipid metabolism; oxylipin biosynthesis.</text>
</comment>
<dbReference type="OrthoDB" id="407298at2759"/>
<dbReference type="EMBL" id="JACXVP010000009">
    <property type="protein sequence ID" value="KAG5586321.1"/>
    <property type="molecule type" value="Genomic_DNA"/>
</dbReference>
<keyword evidence="2" id="KW-0223">Dioxygenase</keyword>
<keyword evidence="4" id="KW-0444">Lipid biosynthesis</keyword>
<dbReference type="GO" id="GO:0034440">
    <property type="term" value="P:lipid oxidation"/>
    <property type="evidence" value="ECO:0007669"/>
    <property type="project" value="InterPro"/>
</dbReference>
<dbReference type="Pfam" id="PF00305">
    <property type="entry name" value="Lipoxygenase"/>
    <property type="match status" value="1"/>
</dbReference>
<dbReference type="PRINTS" id="PR00087">
    <property type="entry name" value="LIPOXYGENASE"/>
</dbReference>
<dbReference type="Gene3D" id="4.10.372.10">
    <property type="entry name" value="Lipoxygenase-1, Domain 3"/>
    <property type="match status" value="1"/>
</dbReference>
<comment type="function">
    <text evidence="4">Plant lipoxygenase may be involved in a number of diverse aspects of plant physiology including growth and development, pest resistance, and senescence or responses to wounding.</text>
</comment>
<evidence type="ECO:0000313" key="7">
    <source>
        <dbReference type="Proteomes" id="UP000824120"/>
    </source>
</evidence>
<organism evidence="6 7">
    <name type="scientific">Solanum commersonii</name>
    <name type="common">Commerson's wild potato</name>
    <name type="synonym">Commerson's nightshade</name>
    <dbReference type="NCBI Taxonomy" id="4109"/>
    <lineage>
        <taxon>Eukaryota</taxon>
        <taxon>Viridiplantae</taxon>
        <taxon>Streptophyta</taxon>
        <taxon>Embryophyta</taxon>
        <taxon>Tracheophyta</taxon>
        <taxon>Spermatophyta</taxon>
        <taxon>Magnoliopsida</taxon>
        <taxon>eudicotyledons</taxon>
        <taxon>Gunneridae</taxon>
        <taxon>Pentapetalae</taxon>
        <taxon>asterids</taxon>
        <taxon>lamiids</taxon>
        <taxon>Solanales</taxon>
        <taxon>Solanaceae</taxon>
        <taxon>Solanoideae</taxon>
        <taxon>Solaneae</taxon>
        <taxon>Solanum</taxon>
    </lineage>
</organism>
<dbReference type="Gene3D" id="3.10.450.60">
    <property type="match status" value="1"/>
</dbReference>
<proteinExistence type="inferred from homology"/>
<dbReference type="PROSITE" id="PS51393">
    <property type="entry name" value="LIPOXYGENASE_3"/>
    <property type="match status" value="2"/>
</dbReference>
<keyword evidence="4" id="KW-0276">Fatty acid metabolism</keyword>
<sequence>MIKKLEAHLPKEIWKEIGQGIKDYTTKFPMPQLFAGNDLAWKDDEEFGRQMLAGINATVIQCLQAFPPKSKNGIWSSIRRSHIEHNLDGLTLQEAMNQWRIFILDHHNYLMPFLGKINKNGVCAYASRTLLFLKDDATLKPLAIELSLPGLSPGTEIHRVFRPGGNGSEAALWQFAKAHVGVNDSGYHQLISHWLKSHAVVEPFIIATRRQLSVMHPIHRLLDPHFKDTMHINALAQSTVLKGGGIIEKTLYSGEVSMELSSSLYKEWRFDEQSLPGDLLKRGMAFHNPDCLAGVQLLFEDYPYGLHASVNFGQYEYVGHPLNRPIKCQNFIPMEGTKEFAEFLHDPDKFFLKMLPNRSEITLYMALLEVLSAPTSDEVYLGQQRSPNWIDDVWVKQRFEQFAEELNEVDKRIVERNADPKLKNRQGPSNIPYKLLRPVVSNVKSCQGITAIGIPNSISM</sequence>
<dbReference type="InterPro" id="IPR000907">
    <property type="entry name" value="LipOase"/>
</dbReference>
<dbReference type="InterPro" id="IPR036226">
    <property type="entry name" value="LipOase_C_sf"/>
</dbReference>
<dbReference type="EC" id="1.13.11.-" evidence="4"/>
<dbReference type="SUPFAM" id="SSF48484">
    <property type="entry name" value="Lipoxigenase"/>
    <property type="match status" value="1"/>
</dbReference>
<evidence type="ECO:0000256" key="1">
    <source>
        <dbReference type="ARBA" id="ARBA00022723"/>
    </source>
</evidence>
<accession>A0A9J5XD50</accession>
<gene>
    <name evidence="6" type="ORF">H5410_046755</name>
</gene>
<evidence type="ECO:0000256" key="3">
    <source>
        <dbReference type="ARBA" id="ARBA00023002"/>
    </source>
</evidence>
<dbReference type="GO" id="GO:0016702">
    <property type="term" value="F:oxidoreductase activity, acting on single donors with incorporation of molecular oxygen, incorporation of two atoms of oxygen"/>
    <property type="evidence" value="ECO:0007669"/>
    <property type="project" value="InterPro"/>
</dbReference>
<dbReference type="Proteomes" id="UP000824120">
    <property type="component" value="Chromosome 9"/>
</dbReference>
<keyword evidence="4" id="KW-0925">Oxylipin biosynthesis</keyword>
<dbReference type="InterPro" id="IPR020834">
    <property type="entry name" value="LipOase_CS"/>
</dbReference>
<dbReference type="PRINTS" id="PR00468">
    <property type="entry name" value="PLTLPOXGNASE"/>
</dbReference>
<name>A0A9J5XD50_SOLCO</name>
<dbReference type="InterPro" id="IPR013819">
    <property type="entry name" value="LipOase_C"/>
</dbReference>
<dbReference type="PANTHER" id="PTHR11771">
    <property type="entry name" value="LIPOXYGENASE"/>
    <property type="match status" value="1"/>
</dbReference>
<reference evidence="6 7" key="1">
    <citation type="submission" date="2020-09" db="EMBL/GenBank/DDBJ databases">
        <title>De no assembly of potato wild relative species, Solanum commersonii.</title>
        <authorList>
            <person name="Cho K."/>
        </authorList>
    </citation>
    <scope>NUCLEOTIDE SEQUENCE [LARGE SCALE GENOMIC DNA]</scope>
    <source>
        <strain evidence="6">LZ3.2</strain>
        <tissue evidence="6">Leaf</tissue>
    </source>
</reference>
<protein>
    <recommendedName>
        <fullName evidence="4">Lipoxygenase</fullName>
        <ecNumber evidence="4">1.13.11.-</ecNumber>
    </recommendedName>
</protein>
<dbReference type="PROSITE" id="PS00081">
    <property type="entry name" value="LIPOXYGENASE_2"/>
    <property type="match status" value="1"/>
</dbReference>
<feature type="domain" description="Lipoxygenase" evidence="5">
    <location>
        <begin position="1"/>
        <end position="304"/>
    </location>
</feature>
<dbReference type="InterPro" id="IPR027433">
    <property type="entry name" value="Lipoxygenase_dom_3"/>
</dbReference>
<dbReference type="GO" id="GO:0046872">
    <property type="term" value="F:metal ion binding"/>
    <property type="evidence" value="ECO:0007669"/>
    <property type="project" value="UniProtKB-UniRule"/>
</dbReference>
<comment type="similarity">
    <text evidence="4">Belongs to the lipoxygenase family.</text>
</comment>
<dbReference type="GO" id="GO:0006633">
    <property type="term" value="P:fatty acid biosynthetic process"/>
    <property type="evidence" value="ECO:0007669"/>
    <property type="project" value="UniProtKB-KW"/>
</dbReference>
<keyword evidence="3" id="KW-0560">Oxidoreductase</keyword>
<feature type="domain" description="Lipoxygenase" evidence="5">
    <location>
        <begin position="305"/>
        <end position="460"/>
    </location>
</feature>
<dbReference type="InterPro" id="IPR001246">
    <property type="entry name" value="LipOase_plant"/>
</dbReference>